<evidence type="ECO:0000256" key="1">
    <source>
        <dbReference type="SAM" id="Phobius"/>
    </source>
</evidence>
<sequence length="81" mass="9216">MSDKSYIIFLFIKYIASFLQFQTISLIDNSFGHVILNGFCITIRVLFCVMPMSGTRNYCAGLHLQGYGQWTHGTVHEPHVS</sequence>
<dbReference type="EMBL" id="BPLR01001050">
    <property type="protein sequence ID" value="GIY99482.1"/>
    <property type="molecule type" value="Genomic_DNA"/>
</dbReference>
<evidence type="ECO:0000313" key="3">
    <source>
        <dbReference type="Proteomes" id="UP001054945"/>
    </source>
</evidence>
<keyword evidence="1" id="KW-1133">Transmembrane helix</keyword>
<proteinExistence type="predicted"/>
<keyword evidence="1" id="KW-0472">Membrane</keyword>
<gene>
    <name evidence="2" type="ORF">CEXT_274321</name>
</gene>
<keyword evidence="3" id="KW-1185">Reference proteome</keyword>
<comment type="caution">
    <text evidence="2">The sequence shown here is derived from an EMBL/GenBank/DDBJ whole genome shotgun (WGS) entry which is preliminary data.</text>
</comment>
<reference evidence="2 3" key="1">
    <citation type="submission" date="2021-06" db="EMBL/GenBank/DDBJ databases">
        <title>Caerostris extrusa draft genome.</title>
        <authorList>
            <person name="Kono N."/>
            <person name="Arakawa K."/>
        </authorList>
    </citation>
    <scope>NUCLEOTIDE SEQUENCE [LARGE SCALE GENOMIC DNA]</scope>
</reference>
<organism evidence="2 3">
    <name type="scientific">Caerostris extrusa</name>
    <name type="common">Bark spider</name>
    <name type="synonym">Caerostris bankana</name>
    <dbReference type="NCBI Taxonomy" id="172846"/>
    <lineage>
        <taxon>Eukaryota</taxon>
        <taxon>Metazoa</taxon>
        <taxon>Ecdysozoa</taxon>
        <taxon>Arthropoda</taxon>
        <taxon>Chelicerata</taxon>
        <taxon>Arachnida</taxon>
        <taxon>Araneae</taxon>
        <taxon>Araneomorphae</taxon>
        <taxon>Entelegynae</taxon>
        <taxon>Araneoidea</taxon>
        <taxon>Araneidae</taxon>
        <taxon>Caerostris</taxon>
    </lineage>
</organism>
<feature type="transmembrane region" description="Helical" evidence="1">
    <location>
        <begin position="6"/>
        <end position="27"/>
    </location>
</feature>
<feature type="transmembrane region" description="Helical" evidence="1">
    <location>
        <begin position="34"/>
        <end position="52"/>
    </location>
</feature>
<dbReference type="AlphaFoldDB" id="A0AAV4XXJ0"/>
<name>A0AAV4XXJ0_CAEEX</name>
<evidence type="ECO:0000313" key="2">
    <source>
        <dbReference type="EMBL" id="GIY99482.1"/>
    </source>
</evidence>
<protein>
    <submittedName>
        <fullName evidence="2">Uncharacterized protein</fullName>
    </submittedName>
</protein>
<keyword evidence="1" id="KW-0812">Transmembrane</keyword>
<dbReference type="Proteomes" id="UP001054945">
    <property type="component" value="Unassembled WGS sequence"/>
</dbReference>
<accession>A0AAV4XXJ0</accession>